<sequence>MEVKKRIKCDVILGQEIIHTFAMFISKNMDYQNLKERESVITSTNYISLPFFLPVPLLLAFTHLCQAVRLIG</sequence>
<evidence type="ECO:0000313" key="2">
    <source>
        <dbReference type="EMBL" id="TRU22333.1"/>
    </source>
</evidence>
<reference evidence="2 3" key="1">
    <citation type="submission" date="2019-01" db="EMBL/GenBank/DDBJ databases">
        <title>Coherence of Microcystis species and biogeography revealed through population genomics.</title>
        <authorList>
            <person name="Perez-Carrascal O.M."/>
            <person name="Terrat Y."/>
            <person name="Giani A."/>
            <person name="Fortin N."/>
            <person name="Tromas N."/>
            <person name="Shapiro B.J."/>
        </authorList>
    </citation>
    <scope>NUCLEOTIDE SEQUENCE [LARGE SCALE GENOMIC DNA]</scope>
    <source>
        <strain evidence="2">Ma_QC_B_20070730_S2</strain>
    </source>
</reference>
<keyword evidence="1" id="KW-0472">Membrane</keyword>
<gene>
    <name evidence="2" type="ORF">EWV80_14660</name>
</gene>
<proteinExistence type="predicted"/>
<comment type="caution">
    <text evidence="2">The sequence shown here is derived from an EMBL/GenBank/DDBJ whole genome shotgun (WGS) entry which is preliminary data.</text>
</comment>
<dbReference type="AlphaFoldDB" id="A0A552DJE3"/>
<dbReference type="Proteomes" id="UP000320551">
    <property type="component" value="Unassembled WGS sequence"/>
</dbReference>
<accession>A0A552DJE3</accession>
<feature type="transmembrane region" description="Helical" evidence="1">
    <location>
        <begin position="46"/>
        <end position="65"/>
    </location>
</feature>
<protein>
    <submittedName>
        <fullName evidence="2">Uncharacterized protein</fullName>
    </submittedName>
</protein>
<organism evidence="2 3">
    <name type="scientific">Microcystis aeruginosa Ma_QC_B_20070730_S2</name>
    <dbReference type="NCBI Taxonomy" id="2486256"/>
    <lineage>
        <taxon>Bacteria</taxon>
        <taxon>Bacillati</taxon>
        <taxon>Cyanobacteriota</taxon>
        <taxon>Cyanophyceae</taxon>
        <taxon>Oscillatoriophycideae</taxon>
        <taxon>Chroococcales</taxon>
        <taxon>Microcystaceae</taxon>
        <taxon>Microcystis</taxon>
    </lineage>
</organism>
<evidence type="ECO:0000256" key="1">
    <source>
        <dbReference type="SAM" id="Phobius"/>
    </source>
</evidence>
<dbReference type="EMBL" id="SFBK01000194">
    <property type="protein sequence ID" value="TRU22333.1"/>
    <property type="molecule type" value="Genomic_DNA"/>
</dbReference>
<keyword evidence="1" id="KW-1133">Transmembrane helix</keyword>
<evidence type="ECO:0000313" key="3">
    <source>
        <dbReference type="Proteomes" id="UP000320551"/>
    </source>
</evidence>
<name>A0A552DJE3_MICAE</name>
<keyword evidence="1" id="KW-0812">Transmembrane</keyword>